<dbReference type="RefSeq" id="WP_303304557.1">
    <property type="nucleotide sequence ID" value="NZ_BAABDA010000061.1"/>
</dbReference>
<organism evidence="1 2">
    <name type="scientific">Flavivirga jejuensis</name>
    <dbReference type="NCBI Taxonomy" id="870487"/>
    <lineage>
        <taxon>Bacteria</taxon>
        <taxon>Pseudomonadati</taxon>
        <taxon>Bacteroidota</taxon>
        <taxon>Flavobacteriia</taxon>
        <taxon>Flavobacteriales</taxon>
        <taxon>Flavobacteriaceae</taxon>
        <taxon>Flavivirga</taxon>
    </lineage>
</organism>
<reference evidence="1" key="1">
    <citation type="submission" date="2023-07" db="EMBL/GenBank/DDBJ databases">
        <title>Two novel species in the genus Flavivirga.</title>
        <authorList>
            <person name="Kwon K."/>
        </authorList>
    </citation>
    <scope>NUCLEOTIDE SEQUENCE</scope>
    <source>
        <strain evidence="1">KACC 14158</strain>
    </source>
</reference>
<dbReference type="Proteomes" id="UP001176806">
    <property type="component" value="Unassembled WGS sequence"/>
</dbReference>
<keyword evidence="2" id="KW-1185">Reference proteome</keyword>
<sequence>MNKPLTYILIFLAFSCVEKKKESDKIKVEKKEAISINTDSTKLKAELVVETKKSDSLFIDPSNFKYANLNKFDLRGWYYGKIIDSLKAFSSKEKLVEYFQDKRLKGENIYPVNYQYFSIQKNDKSEKIITIIEGDESCCHDLHYLIYNSENKLLSDNIVAGTGGDGMWGYDQYGKFVNDSTYILTRIDMEEIELENGGIETQIDSVITNYRFYKNKPFEKLTEQKFKKVEKQ</sequence>
<proteinExistence type="predicted"/>
<evidence type="ECO:0000313" key="1">
    <source>
        <dbReference type="EMBL" id="MDO5977228.1"/>
    </source>
</evidence>
<dbReference type="PROSITE" id="PS51257">
    <property type="entry name" value="PROKAR_LIPOPROTEIN"/>
    <property type="match status" value="1"/>
</dbReference>
<protein>
    <recommendedName>
        <fullName evidence="3">Lipoprotein</fullName>
    </recommendedName>
</protein>
<dbReference type="EMBL" id="JAUOEL010000015">
    <property type="protein sequence ID" value="MDO5977228.1"/>
    <property type="molecule type" value="Genomic_DNA"/>
</dbReference>
<comment type="caution">
    <text evidence="1">The sequence shown here is derived from an EMBL/GenBank/DDBJ whole genome shotgun (WGS) entry which is preliminary data.</text>
</comment>
<evidence type="ECO:0008006" key="3">
    <source>
        <dbReference type="Google" id="ProtNLM"/>
    </source>
</evidence>
<name>A0ABT8WVP7_9FLAO</name>
<evidence type="ECO:0000313" key="2">
    <source>
        <dbReference type="Proteomes" id="UP001176806"/>
    </source>
</evidence>
<accession>A0ABT8WVP7</accession>
<gene>
    <name evidence="1" type="ORF">Q4Q40_23795</name>
</gene>